<name>A0A2G8SL07_9APHY</name>
<accession>A0A2G8SL07</accession>
<proteinExistence type="predicted"/>
<evidence type="ECO:0000313" key="2">
    <source>
        <dbReference type="EMBL" id="PIL34440.1"/>
    </source>
</evidence>
<evidence type="ECO:0000256" key="1">
    <source>
        <dbReference type="SAM" id="MobiDB-lite"/>
    </source>
</evidence>
<feature type="region of interest" description="Disordered" evidence="1">
    <location>
        <begin position="154"/>
        <end position="181"/>
    </location>
</feature>
<reference evidence="2 3" key="1">
    <citation type="journal article" date="2015" name="Sci. Rep.">
        <title>Chromosome-level genome map provides insights into diverse defense mechanisms in the medicinal fungus Ganoderma sinense.</title>
        <authorList>
            <person name="Zhu Y."/>
            <person name="Xu J."/>
            <person name="Sun C."/>
            <person name="Zhou S."/>
            <person name="Xu H."/>
            <person name="Nelson D.R."/>
            <person name="Qian J."/>
            <person name="Song J."/>
            <person name="Luo H."/>
            <person name="Xiang L."/>
            <person name="Li Y."/>
            <person name="Xu Z."/>
            <person name="Ji A."/>
            <person name="Wang L."/>
            <person name="Lu S."/>
            <person name="Hayward A."/>
            <person name="Sun W."/>
            <person name="Li X."/>
            <person name="Schwartz D.C."/>
            <person name="Wang Y."/>
            <person name="Chen S."/>
        </authorList>
    </citation>
    <scope>NUCLEOTIDE SEQUENCE [LARGE SCALE GENOMIC DNA]</scope>
    <source>
        <strain evidence="2 3">ZZ0214-1</strain>
    </source>
</reference>
<feature type="compositionally biased region" description="Acidic residues" evidence="1">
    <location>
        <begin position="162"/>
        <end position="181"/>
    </location>
</feature>
<gene>
    <name evidence="2" type="ORF">GSI_03216</name>
</gene>
<organism evidence="2 3">
    <name type="scientific">Ganoderma sinense ZZ0214-1</name>
    <dbReference type="NCBI Taxonomy" id="1077348"/>
    <lineage>
        <taxon>Eukaryota</taxon>
        <taxon>Fungi</taxon>
        <taxon>Dikarya</taxon>
        <taxon>Basidiomycota</taxon>
        <taxon>Agaricomycotina</taxon>
        <taxon>Agaricomycetes</taxon>
        <taxon>Polyporales</taxon>
        <taxon>Polyporaceae</taxon>
        <taxon>Ganoderma</taxon>
    </lineage>
</organism>
<protein>
    <submittedName>
        <fullName evidence="2">Uncharacterized protein</fullName>
    </submittedName>
</protein>
<keyword evidence="3" id="KW-1185">Reference proteome</keyword>
<dbReference type="OrthoDB" id="2740860at2759"/>
<evidence type="ECO:0000313" key="3">
    <source>
        <dbReference type="Proteomes" id="UP000230002"/>
    </source>
</evidence>
<dbReference type="Proteomes" id="UP000230002">
    <property type="component" value="Unassembled WGS sequence"/>
</dbReference>
<sequence>MGQLWDIINVDRREQGFVDSGKLGSLFFSDLRYLYRSLHIPCLPEKVDKWLSYGTFAIQPEPIGELPTEVLDMIYETILNDTNEDHPELIFLTCVSLAITCNRLLSVGKCHIQRALIPRHARAADCRIVCLGEYADKDDQAPPGMLTDAEIKELETTKMPYEDEEPTDSDESTDDDEPTDDDLEERCLYIFAAELYKYYGDALHERSKPMYTFMDRFHTQLLEAQSESHNEARDAALTRDLKMFKTIAGVSYYGCQVTYPGGLNVLCNMSKGECVREDALVKLESKWCRVTLAHAVFSRICYSLSHDISIACSKEVEEKLVKGPWAGDRFRITSADDMPTLPGGKEWKDVTKEVSQMLRHLWRHGMREDAGEDEELND</sequence>
<dbReference type="EMBL" id="AYKW01000005">
    <property type="protein sequence ID" value="PIL34440.1"/>
    <property type="molecule type" value="Genomic_DNA"/>
</dbReference>
<dbReference type="AlphaFoldDB" id="A0A2G8SL07"/>
<comment type="caution">
    <text evidence="2">The sequence shown here is derived from an EMBL/GenBank/DDBJ whole genome shotgun (WGS) entry which is preliminary data.</text>
</comment>